<dbReference type="Gene3D" id="3.40.50.300">
    <property type="entry name" value="P-loop containing nucleotide triphosphate hydrolases"/>
    <property type="match status" value="2"/>
</dbReference>
<proteinExistence type="predicted"/>
<dbReference type="PhylomeDB" id="B4J545"/>
<protein>
    <submittedName>
        <fullName evidence="5">GH21007</fullName>
    </submittedName>
</protein>
<dbReference type="InterPro" id="IPR045055">
    <property type="entry name" value="DNA2/NAM7-like"/>
</dbReference>
<keyword evidence="1" id="KW-0943">RNA-mediated gene silencing</keyword>
<evidence type="ECO:0000259" key="4">
    <source>
        <dbReference type="Pfam" id="PF13087"/>
    </source>
</evidence>
<dbReference type="InterPro" id="IPR041679">
    <property type="entry name" value="DNA2/NAM7-like_C"/>
</dbReference>
<dbReference type="PANTHER" id="PTHR10887">
    <property type="entry name" value="DNA2/NAM7 HELICASE FAMILY"/>
    <property type="match status" value="1"/>
</dbReference>
<feature type="domain" description="DNA2/NAM7 helicase helicase" evidence="3">
    <location>
        <begin position="274"/>
        <end position="348"/>
    </location>
</feature>
<dbReference type="FunCoup" id="B4J545">
    <property type="interactions" value="186"/>
</dbReference>
<feature type="region of interest" description="Disordered" evidence="2">
    <location>
        <begin position="766"/>
        <end position="792"/>
    </location>
</feature>
<dbReference type="Pfam" id="PF13086">
    <property type="entry name" value="AAA_11"/>
    <property type="match status" value="2"/>
</dbReference>
<dbReference type="STRING" id="7222.B4J545"/>
<keyword evidence="6" id="KW-1185">Reference proteome</keyword>
<feature type="domain" description="DNA2/NAM7 helicase helicase" evidence="3">
    <location>
        <begin position="402"/>
        <end position="485"/>
    </location>
</feature>
<dbReference type="GO" id="GO:0043186">
    <property type="term" value="C:P granule"/>
    <property type="evidence" value="ECO:0007669"/>
    <property type="project" value="TreeGrafter"/>
</dbReference>
<dbReference type="GO" id="GO:1905172">
    <property type="term" value="F:RISC complex binding"/>
    <property type="evidence" value="ECO:0007669"/>
    <property type="project" value="EnsemblMetazoa"/>
</dbReference>
<evidence type="ECO:0000313" key="6">
    <source>
        <dbReference type="Proteomes" id="UP000001070"/>
    </source>
</evidence>
<evidence type="ECO:0000313" key="5">
    <source>
        <dbReference type="EMBL" id="EDW00671.1"/>
    </source>
</evidence>
<dbReference type="CDD" id="cd18808">
    <property type="entry name" value="SF1_C_Upf1"/>
    <property type="match status" value="1"/>
</dbReference>
<dbReference type="CDD" id="cd18038">
    <property type="entry name" value="DEXXQc_Helz-like"/>
    <property type="match status" value="1"/>
</dbReference>
<dbReference type="InParanoid" id="B4J545"/>
<dbReference type="eggNOG" id="KOG1804">
    <property type="taxonomic scope" value="Eukaryota"/>
</dbReference>
<dbReference type="PANTHER" id="PTHR10887:SF419">
    <property type="entry name" value="RNA HELICASE MOV10L1"/>
    <property type="match status" value="1"/>
</dbReference>
<feature type="compositionally biased region" description="Low complexity" evidence="2">
    <location>
        <begin position="775"/>
        <end position="791"/>
    </location>
</feature>
<dbReference type="HOGENOM" id="CLU_001666_6_4_1"/>
<dbReference type="AlphaFoldDB" id="B4J545"/>
<dbReference type="GO" id="GO:2000637">
    <property type="term" value="P:positive regulation of miRNA-mediated gene silencing"/>
    <property type="evidence" value="ECO:0007669"/>
    <property type="project" value="EnsemblMetazoa"/>
</dbReference>
<reference evidence="5 6" key="1">
    <citation type="journal article" date="2007" name="Nature">
        <title>Evolution of genes and genomes on the Drosophila phylogeny.</title>
        <authorList>
            <consortium name="Drosophila 12 Genomes Consortium"/>
            <person name="Clark A.G."/>
            <person name="Eisen M.B."/>
            <person name="Smith D.R."/>
            <person name="Bergman C.M."/>
            <person name="Oliver B."/>
            <person name="Markow T.A."/>
            <person name="Kaufman T.C."/>
            <person name="Kellis M."/>
            <person name="Gelbart W."/>
            <person name="Iyer V.N."/>
            <person name="Pollard D.A."/>
            <person name="Sackton T.B."/>
            <person name="Larracuente A.M."/>
            <person name="Singh N.D."/>
            <person name="Abad J.P."/>
            <person name="Abt D.N."/>
            <person name="Adryan B."/>
            <person name="Aguade M."/>
            <person name="Akashi H."/>
            <person name="Anderson W.W."/>
            <person name="Aquadro C.F."/>
            <person name="Ardell D.H."/>
            <person name="Arguello R."/>
            <person name="Artieri C.G."/>
            <person name="Barbash D.A."/>
            <person name="Barker D."/>
            <person name="Barsanti P."/>
            <person name="Batterham P."/>
            <person name="Batzoglou S."/>
            <person name="Begun D."/>
            <person name="Bhutkar A."/>
            <person name="Blanco E."/>
            <person name="Bosak S.A."/>
            <person name="Bradley R.K."/>
            <person name="Brand A.D."/>
            <person name="Brent M.R."/>
            <person name="Brooks A.N."/>
            <person name="Brown R.H."/>
            <person name="Butlin R.K."/>
            <person name="Caggese C."/>
            <person name="Calvi B.R."/>
            <person name="Bernardo de Carvalho A."/>
            <person name="Caspi A."/>
            <person name="Castrezana S."/>
            <person name="Celniker S.E."/>
            <person name="Chang J.L."/>
            <person name="Chapple C."/>
            <person name="Chatterji S."/>
            <person name="Chinwalla A."/>
            <person name="Civetta A."/>
            <person name="Clifton S.W."/>
            <person name="Comeron J.M."/>
            <person name="Costello J.C."/>
            <person name="Coyne J.A."/>
            <person name="Daub J."/>
            <person name="David R.G."/>
            <person name="Delcher A.L."/>
            <person name="Delehaunty K."/>
            <person name="Do C.B."/>
            <person name="Ebling H."/>
            <person name="Edwards K."/>
            <person name="Eickbush T."/>
            <person name="Evans J.D."/>
            <person name="Filipski A."/>
            <person name="Findeiss S."/>
            <person name="Freyhult E."/>
            <person name="Fulton L."/>
            <person name="Fulton R."/>
            <person name="Garcia A.C."/>
            <person name="Gardiner A."/>
            <person name="Garfield D.A."/>
            <person name="Garvin B.E."/>
            <person name="Gibson G."/>
            <person name="Gilbert D."/>
            <person name="Gnerre S."/>
            <person name="Godfrey J."/>
            <person name="Good R."/>
            <person name="Gotea V."/>
            <person name="Gravely B."/>
            <person name="Greenberg A.J."/>
            <person name="Griffiths-Jones S."/>
            <person name="Gross S."/>
            <person name="Guigo R."/>
            <person name="Gustafson E.A."/>
            <person name="Haerty W."/>
            <person name="Hahn M.W."/>
            <person name="Halligan D.L."/>
            <person name="Halpern A.L."/>
            <person name="Halter G.M."/>
            <person name="Han M.V."/>
            <person name="Heger A."/>
            <person name="Hillier L."/>
            <person name="Hinrichs A.S."/>
            <person name="Holmes I."/>
            <person name="Hoskins R.A."/>
            <person name="Hubisz M.J."/>
            <person name="Hultmark D."/>
            <person name="Huntley M.A."/>
            <person name="Jaffe D.B."/>
            <person name="Jagadeeshan S."/>
            <person name="Jeck W.R."/>
            <person name="Johnson J."/>
            <person name="Jones C.D."/>
            <person name="Jordan W.C."/>
            <person name="Karpen G.H."/>
            <person name="Kataoka E."/>
            <person name="Keightley P.D."/>
            <person name="Kheradpour P."/>
            <person name="Kirkness E.F."/>
            <person name="Koerich L.B."/>
            <person name="Kristiansen K."/>
            <person name="Kudrna D."/>
            <person name="Kulathinal R.J."/>
            <person name="Kumar S."/>
            <person name="Kwok R."/>
            <person name="Lander E."/>
            <person name="Langley C.H."/>
            <person name="Lapoint R."/>
            <person name="Lazzaro B.P."/>
            <person name="Lee S.J."/>
            <person name="Levesque L."/>
            <person name="Li R."/>
            <person name="Lin C.F."/>
            <person name="Lin M.F."/>
            <person name="Lindblad-Toh K."/>
            <person name="Llopart A."/>
            <person name="Long M."/>
            <person name="Low L."/>
            <person name="Lozovsky E."/>
            <person name="Lu J."/>
            <person name="Luo M."/>
            <person name="Machado C.A."/>
            <person name="Makalowski W."/>
            <person name="Marzo M."/>
            <person name="Matsuda M."/>
            <person name="Matzkin L."/>
            <person name="McAllister B."/>
            <person name="McBride C.S."/>
            <person name="McKernan B."/>
            <person name="McKernan K."/>
            <person name="Mendez-Lago M."/>
            <person name="Minx P."/>
            <person name="Mollenhauer M.U."/>
            <person name="Montooth K."/>
            <person name="Mount S.M."/>
            <person name="Mu X."/>
            <person name="Myers E."/>
            <person name="Negre B."/>
            <person name="Newfeld S."/>
            <person name="Nielsen R."/>
            <person name="Noor M.A."/>
            <person name="O'Grady P."/>
            <person name="Pachter L."/>
            <person name="Papaceit M."/>
            <person name="Parisi M.J."/>
            <person name="Parisi M."/>
            <person name="Parts L."/>
            <person name="Pedersen J.S."/>
            <person name="Pesole G."/>
            <person name="Phillippy A.M."/>
            <person name="Ponting C.P."/>
            <person name="Pop M."/>
            <person name="Porcelli D."/>
            <person name="Powell J.R."/>
            <person name="Prohaska S."/>
            <person name="Pruitt K."/>
            <person name="Puig M."/>
            <person name="Quesneville H."/>
            <person name="Ram K.R."/>
            <person name="Rand D."/>
            <person name="Rasmussen M.D."/>
            <person name="Reed L.K."/>
            <person name="Reenan R."/>
            <person name="Reily A."/>
            <person name="Remington K.A."/>
            <person name="Rieger T.T."/>
            <person name="Ritchie M.G."/>
            <person name="Robin C."/>
            <person name="Rogers Y.H."/>
            <person name="Rohde C."/>
            <person name="Rozas J."/>
            <person name="Rubenfield M.J."/>
            <person name="Ruiz A."/>
            <person name="Russo S."/>
            <person name="Salzberg S.L."/>
            <person name="Sanchez-Gracia A."/>
            <person name="Saranga D.J."/>
            <person name="Sato H."/>
            <person name="Schaeffer S.W."/>
            <person name="Schatz M.C."/>
            <person name="Schlenke T."/>
            <person name="Schwartz R."/>
            <person name="Segarra C."/>
            <person name="Singh R.S."/>
            <person name="Sirot L."/>
            <person name="Sirota M."/>
            <person name="Sisneros N.B."/>
            <person name="Smith C.D."/>
            <person name="Smith T.F."/>
            <person name="Spieth J."/>
            <person name="Stage D.E."/>
            <person name="Stark A."/>
            <person name="Stephan W."/>
            <person name="Strausberg R.L."/>
            <person name="Strempel S."/>
            <person name="Sturgill D."/>
            <person name="Sutton G."/>
            <person name="Sutton G.G."/>
            <person name="Tao W."/>
            <person name="Teichmann S."/>
            <person name="Tobari Y.N."/>
            <person name="Tomimura Y."/>
            <person name="Tsolas J.M."/>
            <person name="Valente V.L."/>
            <person name="Venter E."/>
            <person name="Venter J.C."/>
            <person name="Vicario S."/>
            <person name="Vieira F.G."/>
            <person name="Vilella A.J."/>
            <person name="Villasante A."/>
            <person name="Walenz B."/>
            <person name="Wang J."/>
            <person name="Wasserman M."/>
            <person name="Watts T."/>
            <person name="Wilson D."/>
            <person name="Wilson R.K."/>
            <person name="Wing R.A."/>
            <person name="Wolfner M.F."/>
            <person name="Wong A."/>
            <person name="Wong G.K."/>
            <person name="Wu C.I."/>
            <person name="Wu G."/>
            <person name="Yamamoto D."/>
            <person name="Yang H.P."/>
            <person name="Yang S.P."/>
            <person name="Yorke J.A."/>
            <person name="Yoshida K."/>
            <person name="Zdobnov E."/>
            <person name="Zhang P."/>
            <person name="Zhang Y."/>
            <person name="Zimin A.V."/>
            <person name="Baldwin J."/>
            <person name="Abdouelleil A."/>
            <person name="Abdulkadir J."/>
            <person name="Abebe A."/>
            <person name="Abera B."/>
            <person name="Abreu J."/>
            <person name="Acer S.C."/>
            <person name="Aftuck L."/>
            <person name="Alexander A."/>
            <person name="An P."/>
            <person name="Anderson E."/>
            <person name="Anderson S."/>
            <person name="Arachi H."/>
            <person name="Azer M."/>
            <person name="Bachantsang P."/>
            <person name="Barry A."/>
            <person name="Bayul T."/>
            <person name="Berlin A."/>
            <person name="Bessette D."/>
            <person name="Bloom T."/>
            <person name="Blye J."/>
            <person name="Boguslavskiy L."/>
            <person name="Bonnet C."/>
            <person name="Boukhgalter B."/>
            <person name="Bourzgui I."/>
            <person name="Brown A."/>
            <person name="Cahill P."/>
            <person name="Channer S."/>
            <person name="Cheshatsang Y."/>
            <person name="Chuda L."/>
            <person name="Citroen M."/>
            <person name="Collymore A."/>
            <person name="Cooke P."/>
            <person name="Costello M."/>
            <person name="D'Aco K."/>
            <person name="Daza R."/>
            <person name="De Haan G."/>
            <person name="DeGray S."/>
            <person name="DeMaso C."/>
            <person name="Dhargay N."/>
            <person name="Dooley K."/>
            <person name="Dooley E."/>
            <person name="Doricent M."/>
            <person name="Dorje P."/>
            <person name="Dorjee K."/>
            <person name="Dupes A."/>
            <person name="Elong R."/>
            <person name="Falk J."/>
            <person name="Farina A."/>
            <person name="Faro S."/>
            <person name="Ferguson D."/>
            <person name="Fisher S."/>
            <person name="Foley C.D."/>
            <person name="Franke A."/>
            <person name="Friedrich D."/>
            <person name="Gadbois L."/>
            <person name="Gearin G."/>
            <person name="Gearin C.R."/>
            <person name="Giannoukos G."/>
            <person name="Goode T."/>
            <person name="Graham J."/>
            <person name="Grandbois E."/>
            <person name="Grewal S."/>
            <person name="Gyaltsen K."/>
            <person name="Hafez N."/>
            <person name="Hagos B."/>
            <person name="Hall J."/>
            <person name="Henson C."/>
            <person name="Hollinger A."/>
            <person name="Honan T."/>
            <person name="Huard M.D."/>
            <person name="Hughes L."/>
            <person name="Hurhula B."/>
            <person name="Husby M.E."/>
            <person name="Kamat A."/>
            <person name="Kanga B."/>
            <person name="Kashin S."/>
            <person name="Khazanovich D."/>
            <person name="Kisner P."/>
            <person name="Lance K."/>
            <person name="Lara M."/>
            <person name="Lee W."/>
            <person name="Lennon N."/>
            <person name="Letendre F."/>
            <person name="LeVine R."/>
            <person name="Lipovsky A."/>
            <person name="Liu X."/>
            <person name="Liu J."/>
            <person name="Liu S."/>
            <person name="Lokyitsang T."/>
            <person name="Lokyitsang Y."/>
            <person name="Lubonja R."/>
            <person name="Lui A."/>
            <person name="MacDonald P."/>
            <person name="Magnisalis V."/>
            <person name="Maru K."/>
            <person name="Matthews C."/>
            <person name="McCusker W."/>
            <person name="McDonough S."/>
            <person name="Mehta T."/>
            <person name="Meldrim J."/>
            <person name="Meneus L."/>
            <person name="Mihai O."/>
            <person name="Mihalev A."/>
            <person name="Mihova T."/>
            <person name="Mittelman R."/>
            <person name="Mlenga V."/>
            <person name="Montmayeur A."/>
            <person name="Mulrain L."/>
            <person name="Navidi A."/>
            <person name="Naylor J."/>
            <person name="Negash T."/>
            <person name="Nguyen T."/>
            <person name="Nguyen N."/>
            <person name="Nicol R."/>
            <person name="Norbu C."/>
            <person name="Norbu N."/>
            <person name="Novod N."/>
            <person name="O'Neill B."/>
            <person name="Osman S."/>
            <person name="Markiewicz E."/>
            <person name="Oyono O.L."/>
            <person name="Patti C."/>
            <person name="Phunkhang P."/>
            <person name="Pierre F."/>
            <person name="Priest M."/>
            <person name="Raghuraman S."/>
            <person name="Rege F."/>
            <person name="Reyes R."/>
            <person name="Rise C."/>
            <person name="Rogov P."/>
            <person name="Ross K."/>
            <person name="Ryan E."/>
            <person name="Settipalli S."/>
            <person name="Shea T."/>
            <person name="Sherpa N."/>
            <person name="Shi L."/>
            <person name="Shih D."/>
            <person name="Sparrow T."/>
            <person name="Spaulding J."/>
            <person name="Stalker J."/>
            <person name="Stange-Thomann N."/>
            <person name="Stavropoulos S."/>
            <person name="Stone C."/>
            <person name="Strader C."/>
            <person name="Tesfaye S."/>
            <person name="Thomson T."/>
            <person name="Thoulutsang Y."/>
            <person name="Thoulutsang D."/>
            <person name="Topham K."/>
            <person name="Topping I."/>
            <person name="Tsamla T."/>
            <person name="Vassiliev H."/>
            <person name="Vo A."/>
            <person name="Wangchuk T."/>
            <person name="Wangdi T."/>
            <person name="Weiand M."/>
            <person name="Wilkinson J."/>
            <person name="Wilson A."/>
            <person name="Yadav S."/>
            <person name="Young G."/>
            <person name="Yu Q."/>
            <person name="Zembek L."/>
            <person name="Zhong D."/>
            <person name="Zimmer A."/>
            <person name="Zwirko Z."/>
            <person name="Jaffe D.B."/>
            <person name="Alvarez P."/>
            <person name="Brockman W."/>
            <person name="Butler J."/>
            <person name="Chin C."/>
            <person name="Gnerre S."/>
            <person name="Grabherr M."/>
            <person name="Kleber M."/>
            <person name="Mauceli E."/>
            <person name="MacCallum I."/>
        </authorList>
    </citation>
    <scope>NUCLEOTIDE SEQUENCE [LARGE SCALE GENOMIC DNA]</scope>
    <source>
        <strain evidence="6">Tucson 15287-2541.00</strain>
    </source>
</reference>
<dbReference type="GO" id="GO:0035194">
    <property type="term" value="P:regulatory ncRNA-mediated post-transcriptional gene silencing"/>
    <property type="evidence" value="ECO:0007669"/>
    <property type="project" value="TreeGrafter"/>
</dbReference>
<organism evidence="6">
    <name type="scientific">Drosophila grimshawi</name>
    <name type="common">Hawaiian fruit fly</name>
    <name type="synonym">Idiomyia grimshawi</name>
    <dbReference type="NCBI Taxonomy" id="7222"/>
    <lineage>
        <taxon>Eukaryota</taxon>
        <taxon>Metazoa</taxon>
        <taxon>Ecdysozoa</taxon>
        <taxon>Arthropoda</taxon>
        <taxon>Hexapoda</taxon>
        <taxon>Insecta</taxon>
        <taxon>Pterygota</taxon>
        <taxon>Neoptera</taxon>
        <taxon>Endopterygota</taxon>
        <taxon>Diptera</taxon>
        <taxon>Brachycera</taxon>
        <taxon>Muscomorpha</taxon>
        <taxon>Ephydroidea</taxon>
        <taxon>Drosophilidae</taxon>
        <taxon>Drosophila</taxon>
        <taxon>Hawaiian Drosophila</taxon>
    </lineage>
</organism>
<dbReference type="OrthoDB" id="6513042at2759"/>
<dbReference type="KEGG" id="dgr:6559144"/>
<evidence type="ECO:0000256" key="1">
    <source>
        <dbReference type="ARBA" id="ARBA00023158"/>
    </source>
</evidence>
<gene>
    <name evidence="5" type="primary">Dgri\GH21007</name>
    <name evidence="5" type="ORF">Dgri_GH21007</name>
</gene>
<name>B4J545_DROGR</name>
<sequence length="833" mass="93189">MDLSKLICSICSKKLSDDEEDILRYVDEQQQEKFIDIMRSLPHYEPSKVLLQALEVDFTNESLSKENDIFRDYLEKSLLNEGNVCSVLGTLLSIEDVSTMHLYAQLMQPNVKLKRVNNYSYSFKLSSKSNLNPEEIVAPFIDEVVLIPSASLQASPLPKQAILALLPHKHESLHLTHPLCRFLASVVQVTRTSIQCKFERGALPGGDVLAQRFYVILRSRRTPYRFMYRALQLLALSTQLRRYLFPNKAPLQPASSKVVELPNMPLFNTNIAQNLEQLQAVKHIVVGPSSQAPYIVFGPPGTGKTTTIVEAILQLRLQNPTSRILVTAGSNSACDTIAIKICEYFASNEMMQAHLAKRATESRWVTGDVKLDHQLMRLFSRSVYIKGLSSIQPLLLKHSNCAKNVYEHLRPEILCEYGIIVATLCVVGRLVTTDLGYFFTHIFIDEAGASTEPESLIGIVGVKQHDACHVILSGDHKQLGPVIKSNRAAQLGLSHSLLERLLQSDVYAVDASGNYDHTLQTRLRRNYRSHPEIVGLYNKLYYNGELIAQAPPSEVNLAAKWHMLPNSTFPIIFQATHGVTGREADSPSSYNALEAEVLCWYVKSLLTQGLGGGVGVQPSDIGVVAPYAAQCKLISEKLRRKGYSTVEVGSVETYQGREKPIIIVTLVRSFASLGFMRSPRRVNVLLSRAKSLLILIGNPVTLRHHRDINFIIDECKLRGNYLFKKKNGLQRPQFLKDVEEQLSEKDEFDDELTMWYAKMPKHISVALPNSTPDESSNIPDQSSSSTSSSISPCCTPARETLNSKMSNLMLCNCRSSSPPSRRFTSMNNLLQLQ</sequence>
<evidence type="ECO:0000256" key="2">
    <source>
        <dbReference type="SAM" id="MobiDB-lite"/>
    </source>
</evidence>
<feature type="domain" description="DNA2/NAM7 helicase-like C-terminal" evidence="4">
    <location>
        <begin position="494"/>
        <end position="698"/>
    </location>
</feature>
<dbReference type="InterPro" id="IPR026122">
    <property type="entry name" value="MOV-10/SDE3_DEXXQ/H-box"/>
</dbReference>
<evidence type="ECO:0000259" key="3">
    <source>
        <dbReference type="Pfam" id="PF13086"/>
    </source>
</evidence>
<accession>B4J545</accession>
<dbReference type="EMBL" id="CH916367">
    <property type="protein sequence ID" value="EDW00671.1"/>
    <property type="molecule type" value="Genomic_DNA"/>
</dbReference>
<dbReference type="InterPro" id="IPR041677">
    <property type="entry name" value="DNA2/NAM7_AAA_11"/>
</dbReference>
<dbReference type="InterPro" id="IPR047187">
    <property type="entry name" value="SF1_C_Upf1"/>
</dbReference>
<dbReference type="OMA" id="LRHHRDF"/>
<dbReference type="SUPFAM" id="SSF52540">
    <property type="entry name" value="P-loop containing nucleoside triphosphate hydrolases"/>
    <property type="match status" value="1"/>
</dbReference>
<dbReference type="InterPro" id="IPR027417">
    <property type="entry name" value="P-loop_NTPase"/>
</dbReference>
<dbReference type="GO" id="GO:0032574">
    <property type="term" value="F:5'-3' RNA helicase activity"/>
    <property type="evidence" value="ECO:0007669"/>
    <property type="project" value="InterPro"/>
</dbReference>
<dbReference type="Pfam" id="PF13087">
    <property type="entry name" value="AAA_12"/>
    <property type="match status" value="1"/>
</dbReference>
<dbReference type="GO" id="GO:1990825">
    <property type="term" value="F:sequence-specific mRNA binding"/>
    <property type="evidence" value="ECO:0007669"/>
    <property type="project" value="EnsemblMetazoa"/>
</dbReference>
<dbReference type="Proteomes" id="UP000001070">
    <property type="component" value="Unassembled WGS sequence"/>
</dbReference>
<dbReference type="GO" id="GO:0005829">
    <property type="term" value="C:cytosol"/>
    <property type="evidence" value="ECO:0007669"/>
    <property type="project" value="EnsemblMetazoa"/>
</dbReference>